<dbReference type="PANTHER" id="PTHR19432">
    <property type="entry name" value="SUGAR TRANSPORTER"/>
    <property type="match status" value="1"/>
</dbReference>
<comment type="pathway">
    <text evidence="2">Glycan biosynthesis; sucrose metabolism.</text>
</comment>
<dbReference type="InterPro" id="IPR036259">
    <property type="entry name" value="MFS_trans_sf"/>
</dbReference>
<name>A0A4D6LZF3_VIGUN</name>
<feature type="transmembrane region" description="Helical" evidence="10">
    <location>
        <begin position="141"/>
        <end position="159"/>
    </location>
</feature>
<evidence type="ECO:0000256" key="6">
    <source>
        <dbReference type="ARBA" id="ARBA00022692"/>
    </source>
</evidence>
<dbReference type="AlphaFoldDB" id="A0A4D6LZF3"/>
<evidence type="ECO:0000256" key="9">
    <source>
        <dbReference type="ARBA" id="ARBA00023136"/>
    </source>
</evidence>
<evidence type="ECO:0000256" key="5">
    <source>
        <dbReference type="ARBA" id="ARBA00022597"/>
    </source>
</evidence>
<evidence type="ECO:0000313" key="12">
    <source>
        <dbReference type="Proteomes" id="UP000501690"/>
    </source>
</evidence>
<keyword evidence="6 10" id="KW-0812">Transmembrane</keyword>
<evidence type="ECO:0000256" key="4">
    <source>
        <dbReference type="ARBA" id="ARBA00022448"/>
    </source>
</evidence>
<keyword evidence="9 10" id="KW-0472">Membrane</keyword>
<evidence type="ECO:0000256" key="7">
    <source>
        <dbReference type="ARBA" id="ARBA00022847"/>
    </source>
</evidence>
<gene>
    <name evidence="11" type="ORF">DEO72_LG5g2442</name>
</gene>
<evidence type="ECO:0000256" key="1">
    <source>
        <dbReference type="ARBA" id="ARBA00004141"/>
    </source>
</evidence>
<comment type="subcellular location">
    <subcellularLocation>
        <location evidence="1">Membrane</location>
        <topology evidence="1">Multi-pass membrane protein</topology>
    </subcellularLocation>
</comment>
<dbReference type="GO" id="GO:0008506">
    <property type="term" value="F:sucrose:proton symporter activity"/>
    <property type="evidence" value="ECO:0007669"/>
    <property type="project" value="TreeGrafter"/>
</dbReference>
<protein>
    <recommendedName>
        <fullName evidence="13">MFS transporter</fullName>
    </recommendedName>
</protein>
<evidence type="ECO:0008006" key="13">
    <source>
        <dbReference type="Google" id="ProtNLM"/>
    </source>
</evidence>
<feature type="transmembrane region" description="Helical" evidence="10">
    <location>
        <begin position="69"/>
        <end position="96"/>
    </location>
</feature>
<evidence type="ECO:0000256" key="3">
    <source>
        <dbReference type="ARBA" id="ARBA00007134"/>
    </source>
</evidence>
<proteinExistence type="inferred from homology"/>
<reference evidence="11 12" key="1">
    <citation type="submission" date="2019-04" db="EMBL/GenBank/DDBJ databases">
        <title>An improved genome assembly and genetic linkage map for asparagus bean, Vigna unguiculata ssp. sesquipedialis.</title>
        <authorList>
            <person name="Xia Q."/>
            <person name="Zhang R."/>
            <person name="Dong Y."/>
        </authorList>
    </citation>
    <scope>NUCLEOTIDE SEQUENCE [LARGE SCALE GENOMIC DNA]</scope>
    <source>
        <tissue evidence="11">Leaf</tissue>
    </source>
</reference>
<keyword evidence="7" id="KW-0769">Symport</keyword>
<keyword evidence="12" id="KW-1185">Reference proteome</keyword>
<evidence type="ECO:0000256" key="10">
    <source>
        <dbReference type="SAM" id="Phobius"/>
    </source>
</evidence>
<dbReference type="SUPFAM" id="SSF103473">
    <property type="entry name" value="MFS general substrate transporter"/>
    <property type="match status" value="1"/>
</dbReference>
<dbReference type="GO" id="GO:0005886">
    <property type="term" value="C:plasma membrane"/>
    <property type="evidence" value="ECO:0007669"/>
    <property type="project" value="TreeGrafter"/>
</dbReference>
<keyword evidence="5" id="KW-0762">Sugar transport</keyword>
<dbReference type="EMBL" id="CP039349">
    <property type="protein sequence ID" value="QCD94359.1"/>
    <property type="molecule type" value="Genomic_DNA"/>
</dbReference>
<evidence type="ECO:0000256" key="2">
    <source>
        <dbReference type="ARBA" id="ARBA00004914"/>
    </source>
</evidence>
<evidence type="ECO:0000313" key="11">
    <source>
        <dbReference type="EMBL" id="QCD94359.1"/>
    </source>
</evidence>
<keyword evidence="4" id="KW-0813">Transport</keyword>
<evidence type="ECO:0000256" key="8">
    <source>
        <dbReference type="ARBA" id="ARBA00022989"/>
    </source>
</evidence>
<accession>A0A4D6LZF3</accession>
<feature type="transmembrane region" description="Helical" evidence="10">
    <location>
        <begin position="108"/>
        <end position="129"/>
    </location>
</feature>
<dbReference type="PANTHER" id="PTHR19432:SF89">
    <property type="entry name" value="SUCROSE_H+ SYMPORTER, PLANT, MAJOR FACILITATOR SUPERFAMILY DOMAIN-CONTAINING PROTEIN-RELATED"/>
    <property type="match status" value="1"/>
</dbReference>
<sequence>MLNSVVLAVVSLGVEPLGRLVGGVKWLWAIVNIILAVCMAMTVLITRIAERQRAKNPALIGNPSIDVKVGALAFFCVLGIPLAVTYSVPFALASIYSSTSGAGQGLSLGVLNVSIVIPQMIVAAIVGQWDALFGGGNLPSFMLGAMAAAISAILAIVLLPSPKKEDEAKISNLSMGSVH</sequence>
<dbReference type="Proteomes" id="UP000501690">
    <property type="component" value="Linkage Group LG5"/>
</dbReference>
<organism evidence="11 12">
    <name type="scientific">Vigna unguiculata</name>
    <name type="common">Cowpea</name>
    <dbReference type="NCBI Taxonomy" id="3917"/>
    <lineage>
        <taxon>Eukaryota</taxon>
        <taxon>Viridiplantae</taxon>
        <taxon>Streptophyta</taxon>
        <taxon>Embryophyta</taxon>
        <taxon>Tracheophyta</taxon>
        <taxon>Spermatophyta</taxon>
        <taxon>Magnoliopsida</taxon>
        <taxon>eudicotyledons</taxon>
        <taxon>Gunneridae</taxon>
        <taxon>Pentapetalae</taxon>
        <taxon>rosids</taxon>
        <taxon>fabids</taxon>
        <taxon>Fabales</taxon>
        <taxon>Fabaceae</taxon>
        <taxon>Papilionoideae</taxon>
        <taxon>50 kb inversion clade</taxon>
        <taxon>NPAAA clade</taxon>
        <taxon>indigoferoid/millettioid clade</taxon>
        <taxon>Phaseoleae</taxon>
        <taxon>Vigna</taxon>
    </lineage>
</organism>
<keyword evidence="8 10" id="KW-1133">Transmembrane helix</keyword>
<comment type="similarity">
    <text evidence="3">Belongs to the glycoside-pentoside-hexuronide (GPH) cation symporter transporter (TC 2.A.2.4) family.</text>
</comment>
<feature type="transmembrane region" description="Helical" evidence="10">
    <location>
        <begin position="26"/>
        <end position="48"/>
    </location>
</feature>
<dbReference type="GO" id="GO:0005773">
    <property type="term" value="C:vacuole"/>
    <property type="evidence" value="ECO:0007669"/>
    <property type="project" value="TreeGrafter"/>
</dbReference>